<organism evidence="1 2">
    <name type="scientific">Candidatus Proximibacter danicus</name>
    <dbReference type="NCBI Taxonomy" id="2954365"/>
    <lineage>
        <taxon>Bacteria</taxon>
        <taxon>Pseudomonadati</taxon>
        <taxon>Pseudomonadota</taxon>
        <taxon>Betaproteobacteria</taxon>
        <taxon>Candidatus Proximibacter</taxon>
    </lineage>
</organism>
<gene>
    <name evidence="1" type="ORF">IPL58_05740</name>
</gene>
<dbReference type="Proteomes" id="UP000886689">
    <property type="component" value="Unassembled WGS sequence"/>
</dbReference>
<dbReference type="EMBL" id="JADJUC010000004">
    <property type="protein sequence ID" value="MBK8523651.1"/>
    <property type="molecule type" value="Genomic_DNA"/>
</dbReference>
<reference evidence="1" key="1">
    <citation type="submission" date="2020-10" db="EMBL/GenBank/DDBJ databases">
        <title>Connecting structure to function with the recovery of over 1000 high-quality activated sludge metagenome-assembled genomes encoding full-length rRNA genes using long-read sequencing.</title>
        <authorList>
            <person name="Singleton C.M."/>
            <person name="Petriglieri F."/>
            <person name="Kristensen J.M."/>
            <person name="Kirkegaard R.H."/>
            <person name="Michaelsen T.Y."/>
            <person name="Andersen M.H."/>
            <person name="Karst S.M."/>
            <person name="Dueholm M.S."/>
            <person name="Nielsen P.H."/>
            <person name="Albertsen M."/>
        </authorList>
    </citation>
    <scope>NUCLEOTIDE SEQUENCE</scope>
    <source>
        <strain evidence="1">Hirt_18-Q3-R61-65_BATAC.395</strain>
    </source>
</reference>
<sequence length="30" mass="3184">MHARTAIAAETRCKSLGLACQVIEKRIAAA</sequence>
<dbReference type="AlphaFoldDB" id="A0A9D7K0R7"/>
<accession>A0A9D7K0R7</accession>
<comment type="caution">
    <text evidence="1">The sequence shown here is derived from an EMBL/GenBank/DDBJ whole genome shotgun (WGS) entry which is preliminary data.</text>
</comment>
<name>A0A9D7K0R7_9PROT</name>
<evidence type="ECO:0000313" key="1">
    <source>
        <dbReference type="EMBL" id="MBK8523651.1"/>
    </source>
</evidence>
<evidence type="ECO:0000313" key="2">
    <source>
        <dbReference type="Proteomes" id="UP000886689"/>
    </source>
</evidence>
<proteinExistence type="predicted"/>
<protein>
    <submittedName>
        <fullName evidence="1">Uncharacterized protein</fullName>
    </submittedName>
</protein>